<proteinExistence type="predicted"/>
<feature type="compositionally biased region" description="Pro residues" evidence="1">
    <location>
        <begin position="664"/>
        <end position="673"/>
    </location>
</feature>
<dbReference type="OrthoDB" id="1747274at2759"/>
<evidence type="ECO:0000259" key="2">
    <source>
        <dbReference type="PROSITE" id="PS50173"/>
    </source>
</evidence>
<dbReference type="InterPro" id="IPR043128">
    <property type="entry name" value="Rev_trsase/Diguanyl_cyclase"/>
</dbReference>
<dbReference type="KEGG" id="pfp:PFL1_04123"/>
<dbReference type="HOGENOM" id="CLU_009332_0_0_1"/>
<dbReference type="GO" id="GO:0006281">
    <property type="term" value="P:DNA repair"/>
    <property type="evidence" value="ECO:0007669"/>
    <property type="project" value="InterPro"/>
</dbReference>
<dbReference type="Pfam" id="PF00817">
    <property type="entry name" value="IMS"/>
    <property type="match status" value="1"/>
</dbReference>
<dbReference type="InterPro" id="IPR001126">
    <property type="entry name" value="UmuC"/>
</dbReference>
<feature type="region of interest" description="Disordered" evidence="1">
    <location>
        <begin position="1"/>
        <end position="32"/>
    </location>
</feature>
<dbReference type="GeneID" id="19318230"/>
<accession>A0A061HCF4</accession>
<dbReference type="GO" id="GO:0019985">
    <property type="term" value="P:translesion synthesis"/>
    <property type="evidence" value="ECO:0007669"/>
    <property type="project" value="TreeGrafter"/>
</dbReference>
<dbReference type="Gene3D" id="3.30.70.270">
    <property type="match status" value="1"/>
</dbReference>
<protein>
    <recommendedName>
        <fullName evidence="2">UmuC domain-containing protein</fullName>
    </recommendedName>
</protein>
<dbReference type="EMBL" id="KE361635">
    <property type="protein sequence ID" value="EPQ28296.1"/>
    <property type="molecule type" value="Genomic_DNA"/>
</dbReference>
<organism evidence="3 4">
    <name type="scientific">Pseudozyma flocculosa PF-1</name>
    <dbReference type="NCBI Taxonomy" id="1277687"/>
    <lineage>
        <taxon>Eukaryota</taxon>
        <taxon>Fungi</taxon>
        <taxon>Dikarya</taxon>
        <taxon>Basidiomycota</taxon>
        <taxon>Ustilaginomycotina</taxon>
        <taxon>Ustilaginomycetes</taxon>
        <taxon>Ustilaginales</taxon>
        <taxon>Ustilaginaceae</taxon>
        <taxon>Pseudozyma</taxon>
    </lineage>
</organism>
<dbReference type="GO" id="GO:0003887">
    <property type="term" value="F:DNA-directed DNA polymerase activity"/>
    <property type="evidence" value="ECO:0007669"/>
    <property type="project" value="TreeGrafter"/>
</dbReference>
<dbReference type="RefSeq" id="XP_007879838.1">
    <property type="nucleotide sequence ID" value="XM_007881647.1"/>
</dbReference>
<dbReference type="Proteomes" id="UP000053664">
    <property type="component" value="Unassembled WGS sequence"/>
</dbReference>
<evidence type="ECO:0000313" key="4">
    <source>
        <dbReference type="Proteomes" id="UP000053664"/>
    </source>
</evidence>
<dbReference type="eggNOG" id="KOG2095">
    <property type="taxonomic scope" value="Eukaryota"/>
</dbReference>
<sequence length="805" mass="87345">MGDHDTGRSPAPKRIRTAYRQGDGIDTSADPQLRSELDDQGRLIVALDLDAFYVAAARKRDPSLIGLPIGIQQKGLLATISYEARAMGVRKLASISDAIKQCPEMILVNGEDLSYFRLVSNQVWRLVRGIVWDGRVEKLGMDELFCDVTEMVDAHLASLPPAGQHDGRNLCRFDIRKRQDGQGRGSASASSSSGFDYAPWPTLPQGHVLPSQAADKLRSSAPDRYQQRLFVAAHLASYLRQQVSDKIGLTCSAGVAHSKMLAKLVGAKNKPNQQTTFAPRSIGRDPIRSRLDQVQELLDPLDLGQINGFGRVAVDKIRTALLEAVPAEQRDARSRLTVGATRKAASMSLMTGIFGARVGERLWHLACGIDREPVVPAPEFPIQISIEDTYPGIRGQEIHDQILVLSESLLRRLEAELIKENRDASLDGIRHEAVSSSQELQEALRTEDVPGSATSAPDMQPPPSRTAQVAVRGYREVADAIAPVSGTKGEDTKTWLRYPLRVRLSVRQGWNSRITKQASMPVQIFDLSISRRDRAKVLYKACRALLRALIGGDDVVGESMNLINIAALDLVEQKPTKALESFFAAAKAAPAAPVAGRRREPAIKADVAGSTNAPSTGAPGGGPIDLDFVAALPEDLRVEVMREYGLSLDPKLAELGTEREEAGPPEPEPPPLALPSSSSTRVAGAAPSVERSIRSPSAPPDDEGLLCPRCRLEMPVWMQHDHDTWPATGLPPHLVVGGGAEDSASEDLDLDCERGEGRDNAHASIEASSDEDTVCRECEALVPSWMLLAHARFHELDTSQSAKSE</sequence>
<name>A0A061HCF4_9BASI</name>
<dbReference type="PROSITE" id="PS50173">
    <property type="entry name" value="UMUC"/>
    <property type="match status" value="1"/>
</dbReference>
<dbReference type="InterPro" id="IPR043502">
    <property type="entry name" value="DNA/RNA_pol_sf"/>
</dbReference>
<reference evidence="3 4" key="1">
    <citation type="journal article" date="2013" name="Plant Cell">
        <title>The transition from a phytopathogenic smut ancestor to an anamorphic biocontrol agent deciphered by comparative whole-genome analysis.</title>
        <authorList>
            <person name="Lefebvre F."/>
            <person name="Joly D.L."/>
            <person name="Labbe C."/>
            <person name="Teichmann B."/>
            <person name="Linning R."/>
            <person name="Belzile F."/>
            <person name="Bakkeren G."/>
            <person name="Belanger R.R."/>
        </authorList>
    </citation>
    <scope>NUCLEOTIDE SEQUENCE [LARGE SCALE GENOMIC DNA]</scope>
    <source>
        <strain evidence="3 4">PF-1</strain>
    </source>
</reference>
<dbReference type="PANTHER" id="PTHR46404:SF1">
    <property type="entry name" value="DNA POLYMERASE IOTA"/>
    <property type="match status" value="1"/>
</dbReference>
<feature type="region of interest" description="Disordered" evidence="1">
    <location>
        <begin position="437"/>
        <end position="464"/>
    </location>
</feature>
<feature type="domain" description="UmuC" evidence="2">
    <location>
        <begin position="44"/>
        <end position="310"/>
    </location>
</feature>
<dbReference type="Gene3D" id="3.40.1170.60">
    <property type="match status" value="1"/>
</dbReference>
<evidence type="ECO:0000256" key="1">
    <source>
        <dbReference type="SAM" id="MobiDB-lite"/>
    </source>
</evidence>
<dbReference type="AlphaFoldDB" id="A0A061HCF4"/>
<dbReference type="SUPFAM" id="SSF56672">
    <property type="entry name" value="DNA/RNA polymerases"/>
    <property type="match status" value="1"/>
</dbReference>
<evidence type="ECO:0000313" key="3">
    <source>
        <dbReference type="EMBL" id="EPQ28296.1"/>
    </source>
</evidence>
<dbReference type="PANTHER" id="PTHR46404">
    <property type="entry name" value="DNA POLYMERASE IOTA"/>
    <property type="match status" value="1"/>
</dbReference>
<feature type="region of interest" description="Disordered" evidence="1">
    <location>
        <begin position="656"/>
        <end position="705"/>
    </location>
</feature>
<gene>
    <name evidence="3" type="ORF">PFL1_04123</name>
</gene>